<evidence type="ECO:0000256" key="2">
    <source>
        <dbReference type="ARBA" id="ARBA00022552"/>
    </source>
</evidence>
<organism evidence="11 12">
    <name type="scientific">Sporothrix epigloea</name>
    <dbReference type="NCBI Taxonomy" id="1892477"/>
    <lineage>
        <taxon>Eukaryota</taxon>
        <taxon>Fungi</taxon>
        <taxon>Dikarya</taxon>
        <taxon>Ascomycota</taxon>
        <taxon>Pezizomycotina</taxon>
        <taxon>Sordariomycetes</taxon>
        <taxon>Sordariomycetidae</taxon>
        <taxon>Ophiostomatales</taxon>
        <taxon>Ophiostomataceae</taxon>
        <taxon>Sporothrix</taxon>
    </lineage>
</organism>
<proteinExistence type="inferred from homology"/>
<dbReference type="InterPro" id="IPR012588">
    <property type="entry name" value="Exosome-assoc_fac_Rrp6_N"/>
</dbReference>
<dbReference type="InterPro" id="IPR010997">
    <property type="entry name" value="HRDC-like_sf"/>
</dbReference>
<dbReference type="InterPro" id="IPR045092">
    <property type="entry name" value="Rrp6-like"/>
</dbReference>
<dbReference type="InterPro" id="IPR002562">
    <property type="entry name" value="3'-5'_exonuclease_dom"/>
</dbReference>
<dbReference type="SUPFAM" id="SSF53098">
    <property type="entry name" value="Ribonuclease H-like"/>
    <property type="match status" value="1"/>
</dbReference>
<evidence type="ECO:0000259" key="10">
    <source>
        <dbReference type="PROSITE" id="PS50967"/>
    </source>
</evidence>
<dbReference type="PANTHER" id="PTHR12124">
    <property type="entry name" value="POLYMYOSITIS/SCLERODERMA AUTOANTIGEN-RELATED"/>
    <property type="match status" value="1"/>
</dbReference>
<reference evidence="11 12" key="1">
    <citation type="submission" date="2024-01" db="EMBL/GenBank/DDBJ databases">
        <authorList>
            <person name="Allen C."/>
            <person name="Tagirdzhanova G."/>
        </authorList>
    </citation>
    <scope>NUCLEOTIDE SEQUENCE [LARGE SCALE GENOMIC DNA]</scope>
    <source>
        <strain evidence="11 12">CBS 573.63</strain>
    </source>
</reference>
<evidence type="ECO:0000256" key="7">
    <source>
        <dbReference type="ARBA" id="ARBA00023242"/>
    </source>
</evidence>
<evidence type="ECO:0000256" key="5">
    <source>
        <dbReference type="ARBA" id="ARBA00022835"/>
    </source>
</evidence>
<dbReference type="InterPro" id="IPR012337">
    <property type="entry name" value="RNaseH-like_sf"/>
</dbReference>
<dbReference type="SMART" id="SM00474">
    <property type="entry name" value="35EXOc"/>
    <property type="match status" value="1"/>
</dbReference>
<evidence type="ECO:0000256" key="1">
    <source>
        <dbReference type="ARBA" id="ARBA00004123"/>
    </source>
</evidence>
<evidence type="ECO:0000256" key="3">
    <source>
        <dbReference type="ARBA" id="ARBA00022722"/>
    </source>
</evidence>
<evidence type="ECO:0000256" key="8">
    <source>
        <dbReference type="ARBA" id="ARBA00043957"/>
    </source>
</evidence>
<evidence type="ECO:0000313" key="11">
    <source>
        <dbReference type="EMBL" id="CAK7271707.1"/>
    </source>
</evidence>
<keyword evidence="4" id="KW-0378">Hydrolase</keyword>
<dbReference type="InterPro" id="IPR044876">
    <property type="entry name" value="HRDC_dom_sf"/>
</dbReference>
<dbReference type="InterPro" id="IPR049559">
    <property type="entry name" value="Rrp6p-like_exo"/>
</dbReference>
<gene>
    <name evidence="11" type="primary">RRP6</name>
    <name evidence="11" type="ORF">SEPCBS57363_004761</name>
</gene>
<dbReference type="SUPFAM" id="SSF47819">
    <property type="entry name" value="HRDC-like"/>
    <property type="match status" value="1"/>
</dbReference>
<sequence length="875" mass="97047">MNSDDFKAQQQKTNSAIVAVNRTVNGIAAEDLTFLRTVNPGVAAELDHQAARLLRLSNGLLKSAAGATGKRPPPQLEDADDVDLNWRAVVDVIDALLERADTVLDEYTGLLKRKDAPTMEGGPDSKKVKQLGLGGTESGPAHSRNERLDWSMRRANIAKPQELFERKTDNFDKGPWKPLLTSKPHAIVPLADSLATFVDENNLTQFKHPYEAEITQLAYPSAVYREHEPISYLPIENTSVIWVDTFEGVEAMLAELRHADEIAVDLEHHDYRTYTGLLSLMQISTRTKDWVIDTLQPWRHRLEILNEVFTDPTKLKVFHGASSDIVWLQRDLGLYIVGLFDTYFACDCLEYSKRSLAFLLERFAHFEADKKYQMADWRIRPLPEEMLYYARSDTHYLLYIYDMVRNELVAKSDRANPEKDLIDYVLQRSKEVSLSRHESLLCDPETGMGARGWLNNLVKTYTLLSGEQFAVYRAVFHWRDDLARRLDESTGFLMPIRVLSEIARIIPPDRKALWSLINSTARATKSLIDELFTVIQDAQARGATGPTSIEFLRSDVVGAIVKSNRHLSHFAQATANTSAQPGPSNHTASLPNVTELRSTFSQLWGKTPIGCKGGADGDESNGGVPIETPWFVQAAIGPVSSTVTPATTAAIPSGNSTARVVPSVDYIELNPPVPKQATSRELEMTTPTVAAATPALMPPEDEKTMEEKEDEEAFTLKWGKKSGTVSAPATQAVDNALTDVQKQRNLRKKERKEARRAANRSKLDAAGATTGSAGDEEGEATTQTSDSDSGGAPIPNEEDEDGEKEVNNVGDFMPFDYNTASSMLHPKKVHGADDNKAPHKGKKVFNPYDSKGDDGPKAARRMHFEKVGKTGTFKK</sequence>
<dbReference type="Pfam" id="PF01612">
    <property type="entry name" value="DNA_pol_A_exo1"/>
    <property type="match status" value="1"/>
</dbReference>
<keyword evidence="6" id="KW-0269">Exonuclease</keyword>
<feature type="compositionally biased region" description="Basic and acidic residues" evidence="9">
    <location>
        <begin position="114"/>
        <end position="127"/>
    </location>
</feature>
<feature type="region of interest" description="Disordered" evidence="9">
    <location>
        <begin position="114"/>
        <end position="144"/>
    </location>
</feature>
<keyword evidence="3" id="KW-0540">Nuclease</keyword>
<feature type="compositionally biased region" description="Low complexity" evidence="9">
    <location>
        <begin position="764"/>
        <end position="773"/>
    </location>
</feature>
<dbReference type="PROSITE" id="PS50967">
    <property type="entry name" value="HRDC"/>
    <property type="match status" value="1"/>
</dbReference>
<keyword evidence="2" id="KW-0698">rRNA processing</keyword>
<dbReference type="Pfam" id="PF00570">
    <property type="entry name" value="HRDC"/>
    <property type="match status" value="1"/>
</dbReference>
<dbReference type="Gene3D" id="3.30.420.10">
    <property type="entry name" value="Ribonuclease H-like superfamily/Ribonuclease H"/>
    <property type="match status" value="1"/>
</dbReference>
<feature type="region of interest" description="Disordered" evidence="9">
    <location>
        <begin position="727"/>
        <end position="875"/>
    </location>
</feature>
<dbReference type="CDD" id="cd06147">
    <property type="entry name" value="Rrp6p_like_exo"/>
    <property type="match status" value="1"/>
</dbReference>
<feature type="compositionally biased region" description="Basic and acidic residues" evidence="9">
    <location>
        <begin position="850"/>
        <end position="868"/>
    </location>
</feature>
<dbReference type="PANTHER" id="PTHR12124:SF47">
    <property type="entry name" value="EXOSOME COMPONENT 10"/>
    <property type="match status" value="1"/>
</dbReference>
<evidence type="ECO:0000256" key="4">
    <source>
        <dbReference type="ARBA" id="ARBA00022801"/>
    </source>
</evidence>
<dbReference type="Pfam" id="PF08066">
    <property type="entry name" value="PMC2NT"/>
    <property type="match status" value="1"/>
</dbReference>
<keyword evidence="7" id="KW-0539">Nucleus</keyword>
<accession>A0ABP0DWQ4</accession>
<protein>
    <submittedName>
        <fullName evidence="11">Exosome nuclease subunit</fullName>
    </submittedName>
</protein>
<comment type="subcellular location">
    <subcellularLocation>
        <location evidence="1">Nucleus</location>
    </subcellularLocation>
</comment>
<keyword evidence="12" id="KW-1185">Reference proteome</keyword>
<comment type="caution">
    <text evidence="11">The sequence shown here is derived from an EMBL/GenBank/DDBJ whole genome shotgun (WGS) entry which is preliminary data.</text>
</comment>
<evidence type="ECO:0000256" key="9">
    <source>
        <dbReference type="SAM" id="MobiDB-lite"/>
    </source>
</evidence>
<dbReference type="Proteomes" id="UP001642501">
    <property type="component" value="Unassembled WGS sequence"/>
</dbReference>
<feature type="domain" description="HRDC" evidence="10">
    <location>
        <begin position="465"/>
        <end position="545"/>
    </location>
</feature>
<comment type="similarity">
    <text evidence="8">Belongs to the exosome component 10/RRP6 family.</text>
</comment>
<dbReference type="EMBL" id="CAWUOM010000093">
    <property type="protein sequence ID" value="CAK7271707.1"/>
    <property type="molecule type" value="Genomic_DNA"/>
</dbReference>
<name>A0ABP0DWQ4_9PEZI</name>
<evidence type="ECO:0000256" key="6">
    <source>
        <dbReference type="ARBA" id="ARBA00022839"/>
    </source>
</evidence>
<dbReference type="Gene3D" id="1.10.150.80">
    <property type="entry name" value="HRDC domain"/>
    <property type="match status" value="1"/>
</dbReference>
<evidence type="ECO:0000313" key="12">
    <source>
        <dbReference type="Proteomes" id="UP001642501"/>
    </source>
</evidence>
<dbReference type="InterPro" id="IPR036397">
    <property type="entry name" value="RNaseH_sf"/>
</dbReference>
<keyword evidence="5" id="KW-0271">Exosome</keyword>
<dbReference type="InterPro" id="IPR002121">
    <property type="entry name" value="HRDC_dom"/>
</dbReference>